<evidence type="ECO:0000256" key="1">
    <source>
        <dbReference type="ARBA" id="ARBA00004651"/>
    </source>
</evidence>
<dbReference type="AlphaFoldDB" id="A0A2T2WXY8"/>
<keyword evidence="3 6" id="KW-0812">Transmembrane</keyword>
<evidence type="ECO:0008006" key="9">
    <source>
        <dbReference type="Google" id="ProtNLM"/>
    </source>
</evidence>
<comment type="subcellular location">
    <subcellularLocation>
        <location evidence="1">Cell membrane</location>
        <topology evidence="1">Multi-pass membrane protein</topology>
    </subcellularLocation>
</comment>
<feature type="transmembrane region" description="Helical" evidence="6">
    <location>
        <begin position="43"/>
        <end position="64"/>
    </location>
</feature>
<dbReference type="GO" id="GO:0005886">
    <property type="term" value="C:plasma membrane"/>
    <property type="evidence" value="ECO:0007669"/>
    <property type="project" value="UniProtKB-SubCell"/>
</dbReference>
<dbReference type="InterPro" id="IPR036259">
    <property type="entry name" value="MFS_trans_sf"/>
</dbReference>
<dbReference type="PANTHER" id="PTHR23513:SF6">
    <property type="entry name" value="MAJOR FACILITATOR SUPERFAMILY ASSOCIATED DOMAIN-CONTAINING PROTEIN"/>
    <property type="match status" value="1"/>
</dbReference>
<evidence type="ECO:0000313" key="7">
    <source>
        <dbReference type="EMBL" id="PSR27109.1"/>
    </source>
</evidence>
<dbReference type="GO" id="GO:0022857">
    <property type="term" value="F:transmembrane transporter activity"/>
    <property type="evidence" value="ECO:0007669"/>
    <property type="project" value="InterPro"/>
</dbReference>
<evidence type="ECO:0000256" key="4">
    <source>
        <dbReference type="ARBA" id="ARBA00022989"/>
    </source>
</evidence>
<evidence type="ECO:0000256" key="2">
    <source>
        <dbReference type="ARBA" id="ARBA00022475"/>
    </source>
</evidence>
<protein>
    <recommendedName>
        <fullName evidence="9">MFS transporter</fullName>
    </recommendedName>
</protein>
<keyword evidence="4 6" id="KW-1133">Transmembrane helix</keyword>
<dbReference type="Pfam" id="PF07690">
    <property type="entry name" value="MFS_1"/>
    <property type="match status" value="1"/>
</dbReference>
<evidence type="ECO:0000256" key="5">
    <source>
        <dbReference type="ARBA" id="ARBA00023136"/>
    </source>
</evidence>
<feature type="transmembrane region" description="Helical" evidence="6">
    <location>
        <begin position="276"/>
        <end position="296"/>
    </location>
</feature>
<feature type="transmembrane region" description="Helical" evidence="6">
    <location>
        <begin position="337"/>
        <end position="360"/>
    </location>
</feature>
<feature type="transmembrane region" description="Helical" evidence="6">
    <location>
        <begin position="302"/>
        <end position="325"/>
    </location>
</feature>
<accession>A0A2T2WXY8</accession>
<feature type="transmembrane region" description="Helical" evidence="6">
    <location>
        <begin position="14"/>
        <end position="37"/>
    </location>
</feature>
<dbReference type="InterPro" id="IPR011701">
    <property type="entry name" value="MFS"/>
</dbReference>
<keyword evidence="2" id="KW-1003">Cell membrane</keyword>
<evidence type="ECO:0000256" key="6">
    <source>
        <dbReference type="SAM" id="Phobius"/>
    </source>
</evidence>
<comment type="caution">
    <text evidence="7">The sequence shown here is derived from an EMBL/GenBank/DDBJ whole genome shotgun (WGS) entry which is preliminary data.</text>
</comment>
<feature type="transmembrane region" description="Helical" evidence="6">
    <location>
        <begin position="366"/>
        <end position="385"/>
    </location>
</feature>
<evidence type="ECO:0000256" key="3">
    <source>
        <dbReference type="ARBA" id="ARBA00022692"/>
    </source>
</evidence>
<proteinExistence type="predicted"/>
<feature type="transmembrane region" description="Helical" evidence="6">
    <location>
        <begin position="76"/>
        <end position="101"/>
    </location>
</feature>
<feature type="transmembrane region" description="Helical" evidence="6">
    <location>
        <begin position="250"/>
        <end position="269"/>
    </location>
</feature>
<keyword evidence="5 6" id="KW-0472">Membrane</keyword>
<gene>
    <name evidence="7" type="ORF">C7B43_12325</name>
</gene>
<feature type="transmembrane region" description="Helical" evidence="6">
    <location>
        <begin position="150"/>
        <end position="173"/>
    </location>
</feature>
<evidence type="ECO:0000313" key="8">
    <source>
        <dbReference type="Proteomes" id="UP000242699"/>
    </source>
</evidence>
<dbReference type="EMBL" id="PXYT01000029">
    <property type="protein sequence ID" value="PSR27109.1"/>
    <property type="molecule type" value="Genomic_DNA"/>
</dbReference>
<sequence>MFVLRQFFTRSHRFLWAVGTSYFVQSAWSVLIIWRVMEESHSVLWMAAALVLGFLADIVVGIMGPQKGGGKNIAHIVLAQAMVLLLASVVASQSLAGLMLIAGLNGWLAGRIAPLLQAHLTRHTSVSSLRRASRGYELGSRTGMLLGPVAAGWALARVPFSLVLIGFSGLLVVEAVALRTLDTQGVVQSEADGGARSWPRFVATVKFVAREPFLGVALGVRGLNNFLWPAFTLGVPLLVLQQWHQGSLGYGVLRSVWGFSTILGTLWLVPRIRGSLGKFYFVSWMFTGLGFVLLALSPSYAWAVAAAIVGAVASPAVHVALDTYIGENVPQHAHAHVFAFQQFVMSGLGAVGLGIMGLIYQQWQPADVLSITGGFMVVAAVVGLARYSRKLGSPANIPAASDR</sequence>
<organism evidence="7 8">
    <name type="scientific">Sulfobacillus benefaciens</name>
    <dbReference type="NCBI Taxonomy" id="453960"/>
    <lineage>
        <taxon>Bacteria</taxon>
        <taxon>Bacillati</taxon>
        <taxon>Bacillota</taxon>
        <taxon>Clostridia</taxon>
        <taxon>Eubacteriales</taxon>
        <taxon>Clostridiales Family XVII. Incertae Sedis</taxon>
        <taxon>Sulfobacillus</taxon>
    </lineage>
</organism>
<name>A0A2T2WXY8_9FIRM</name>
<dbReference type="Gene3D" id="1.20.1250.20">
    <property type="entry name" value="MFS general substrate transporter like domains"/>
    <property type="match status" value="1"/>
</dbReference>
<dbReference type="Proteomes" id="UP000242699">
    <property type="component" value="Unassembled WGS sequence"/>
</dbReference>
<dbReference type="SUPFAM" id="SSF103473">
    <property type="entry name" value="MFS general substrate transporter"/>
    <property type="match status" value="1"/>
</dbReference>
<reference evidence="7 8" key="1">
    <citation type="journal article" date="2014" name="BMC Genomics">
        <title>Comparison of environmental and isolate Sulfobacillus genomes reveals diverse carbon, sulfur, nitrogen, and hydrogen metabolisms.</title>
        <authorList>
            <person name="Justice N.B."/>
            <person name="Norman A."/>
            <person name="Brown C.T."/>
            <person name="Singh A."/>
            <person name="Thomas B.C."/>
            <person name="Banfield J.F."/>
        </authorList>
    </citation>
    <scope>NUCLEOTIDE SEQUENCE [LARGE SCALE GENOMIC DNA]</scope>
    <source>
        <strain evidence="7">AMDSBA1</strain>
    </source>
</reference>
<dbReference type="PANTHER" id="PTHR23513">
    <property type="entry name" value="INTEGRAL MEMBRANE EFFLUX PROTEIN-RELATED"/>
    <property type="match status" value="1"/>
</dbReference>